<dbReference type="RefSeq" id="WP_309309417.1">
    <property type="nucleotide sequence ID" value="NZ_CP133594.1"/>
</dbReference>
<evidence type="ECO:0000313" key="1">
    <source>
        <dbReference type="EMBL" id="WMW23301.1"/>
    </source>
</evidence>
<gene>
    <name evidence="1" type="ORF">RE476_05600</name>
</gene>
<accession>A0AA51UHJ8</accession>
<dbReference type="PROSITE" id="PS51257">
    <property type="entry name" value="PROKAR_LIPOPROTEIN"/>
    <property type="match status" value="1"/>
</dbReference>
<dbReference type="KEGG" id="mmav:RE476_05600"/>
<dbReference type="EMBL" id="CP133594">
    <property type="protein sequence ID" value="WMW23301.1"/>
    <property type="molecule type" value="Genomic_DNA"/>
</dbReference>
<proteinExistence type="predicted"/>
<keyword evidence="2" id="KW-1185">Reference proteome</keyword>
<reference evidence="1" key="1">
    <citation type="submission" date="2023-08" db="EMBL/GenBank/DDBJ databases">
        <title>Methanolobus mangrovi sp. nov. and Methanolobus sediminis sp. nov, two novel methylotrophic methanogens isolated from mangrove sediments in China.</title>
        <authorList>
            <person name="Zhou J."/>
        </authorList>
    </citation>
    <scope>NUCLEOTIDE SEQUENCE</scope>
    <source>
        <strain evidence="1">FTZ2</strain>
    </source>
</reference>
<sequence length="95" mass="10457">MLKRKYIVILAILVLGLVVSGCTDNAPQEDKTLSENTAAEELDDNNNASVADVTLGEEMVGITDPEIQDIEEELQELQVLINETDVEEDIVVEEI</sequence>
<dbReference type="AlphaFoldDB" id="A0AA51UHJ8"/>
<evidence type="ECO:0000313" key="2">
    <source>
        <dbReference type="Proteomes" id="UP001183006"/>
    </source>
</evidence>
<name>A0AA51UHJ8_9EURY</name>
<organism evidence="1 2">
    <name type="scientific">Methanolobus mangrovi</name>
    <dbReference type="NCBI Taxonomy" id="3072977"/>
    <lineage>
        <taxon>Archaea</taxon>
        <taxon>Methanobacteriati</taxon>
        <taxon>Methanobacteriota</taxon>
        <taxon>Stenosarchaea group</taxon>
        <taxon>Methanomicrobia</taxon>
        <taxon>Methanosarcinales</taxon>
        <taxon>Methanosarcinaceae</taxon>
        <taxon>Methanolobus</taxon>
    </lineage>
</organism>
<protein>
    <submittedName>
        <fullName evidence="1">Uncharacterized protein</fullName>
    </submittedName>
</protein>
<dbReference type="Proteomes" id="UP001183006">
    <property type="component" value="Chromosome"/>
</dbReference>
<dbReference type="GeneID" id="84229595"/>